<dbReference type="InterPro" id="IPR037066">
    <property type="entry name" value="Plug_dom_sf"/>
</dbReference>
<dbReference type="InterPro" id="IPR010104">
    <property type="entry name" value="TonB_rcpt_bac"/>
</dbReference>
<dbReference type="EMBL" id="JAELXS010000004">
    <property type="protein sequence ID" value="MBJ6121799.1"/>
    <property type="molecule type" value="Genomic_DNA"/>
</dbReference>
<dbReference type="InterPro" id="IPR012910">
    <property type="entry name" value="Plug_dom"/>
</dbReference>
<proteinExistence type="inferred from homology"/>
<comment type="subcellular location">
    <subcellularLocation>
        <location evidence="1 4">Cell outer membrane</location>
    </subcellularLocation>
</comment>
<feature type="domain" description="TonB-dependent receptor-like beta-barrel" evidence="7">
    <location>
        <begin position="447"/>
        <end position="979"/>
    </location>
</feature>
<name>A0ABS0XP28_9SPHN</name>
<dbReference type="InterPro" id="IPR036942">
    <property type="entry name" value="Beta-barrel_TonB_sf"/>
</dbReference>
<evidence type="ECO:0000256" key="4">
    <source>
        <dbReference type="RuleBase" id="RU003357"/>
    </source>
</evidence>
<protein>
    <submittedName>
        <fullName evidence="9">TonB-dependent receptor</fullName>
    </submittedName>
</protein>
<evidence type="ECO:0000256" key="6">
    <source>
        <dbReference type="SAM" id="SignalP"/>
    </source>
</evidence>
<evidence type="ECO:0000259" key="8">
    <source>
        <dbReference type="Pfam" id="PF07715"/>
    </source>
</evidence>
<feature type="signal peptide" evidence="6">
    <location>
        <begin position="1"/>
        <end position="30"/>
    </location>
</feature>
<keyword evidence="10" id="KW-1185">Reference proteome</keyword>
<comment type="caution">
    <text evidence="9">The sequence shown here is derived from an EMBL/GenBank/DDBJ whole genome shotgun (WGS) entry which is preliminary data.</text>
</comment>
<keyword evidence="6" id="KW-0732">Signal</keyword>
<feature type="compositionally biased region" description="Polar residues" evidence="5">
    <location>
        <begin position="45"/>
        <end position="55"/>
    </location>
</feature>
<dbReference type="NCBIfam" id="TIGR01782">
    <property type="entry name" value="TonB-Xanth-Caul"/>
    <property type="match status" value="1"/>
</dbReference>
<evidence type="ECO:0000256" key="3">
    <source>
        <dbReference type="ARBA" id="ARBA00023237"/>
    </source>
</evidence>
<dbReference type="SUPFAM" id="SSF56935">
    <property type="entry name" value="Porins"/>
    <property type="match status" value="1"/>
</dbReference>
<sequence>MRGFRARSLSRLVIGTSALALVGLPGMAAAQDAAATVGNPGPSDIQDTPATSEPTTGDDIVVTGIRASLRESVDIKRDGQGIVDAISAEDIGKFPDTNLAESLQRITGVSIDRSNGEGSFVTVRGFGPEFNLVTLNGRQMPTSSLGDGLSAPSSRSFDFANLASEGISAVEVYKTGRAAVPSGGIGSSINIRTPRPLDKPGLRGSIAAKGVLDASRNGKDPITPEVSGIISTTFADNRIGVLLTGIYQRRKASVNNASVGYRDGYLGSENNWGSLAQPGDPRAANITNRPDATDVYEVPQNAGYDFTDIDRERINGQLVLQFRPVEELTATVDYTYSRNDIEGRNSSVGIWFNHNDTSSAWTDGPVAGPVFYTERFGANEGKDLAYSGALTTSRSENKSLGGNLTWNAPGGVTMTLDAHHSTAESKPTNRYGNSVSVGNAVFGIQNQTINFENYLPVLSYNMYPGIDPLNVSLITPTGNAFRNSYFKDRINQVQLAGHYDHDGAFLDSIDFGVSYVNNKVRSAYGVIQNDTWGGAGPASDIPDDIFHLATVPDKFDGLGGANDPAIIKQFYTFDFERMVELIDRLYKTCGGDNDCRAPFNTDRRTTEKTLSPFIQINNKFDLFSRPAHLIAGVRYDQTLVNSSALVPVPSGTRWVSQNEFGVIYSGASAFTRFKGEYQNWLPAFDFDMQPIENVKLRASYSHTITRADYASLQGGRTIDQLFRVGGGTGQQGNPGLIPYKSKNIDLSAEWYYSRESYISVGYFHKDVENFISSTQVNTPAFDLTNPASGPRYRAAVAALGANASGGAIRDYIFTNFPSTTRPNLNAAGGFVRDATGFITGDIFGVAGDDPVNFQIGTPVNSDQTGKIDGFEFAVQHRFWDTGFGTILNYTIVNGDARYNNALPASVTQFALVGLSDSANAVGYYDKNGIQARVAYNWRAEFLASTGINPTYVQAYGQVDASASYEFTKGLTAFVEAINLTGSSRRGHRRSDNNVTFVQPGYARYSAGMRFSF</sequence>
<dbReference type="Gene3D" id="2.40.170.20">
    <property type="entry name" value="TonB-dependent receptor, beta-barrel domain"/>
    <property type="match status" value="1"/>
</dbReference>
<dbReference type="PANTHER" id="PTHR40980">
    <property type="entry name" value="PLUG DOMAIN-CONTAINING PROTEIN"/>
    <property type="match status" value="1"/>
</dbReference>
<evidence type="ECO:0000259" key="7">
    <source>
        <dbReference type="Pfam" id="PF00593"/>
    </source>
</evidence>
<feature type="domain" description="TonB-dependent receptor plug" evidence="8">
    <location>
        <begin position="76"/>
        <end position="181"/>
    </location>
</feature>
<keyword evidence="9" id="KW-0675">Receptor</keyword>
<evidence type="ECO:0000256" key="2">
    <source>
        <dbReference type="ARBA" id="ARBA00023136"/>
    </source>
</evidence>
<dbReference type="PANTHER" id="PTHR40980:SF3">
    <property type="entry name" value="TONB-DEPENDENT RECEPTOR-LIKE BETA-BARREL DOMAIN-CONTAINING PROTEIN"/>
    <property type="match status" value="1"/>
</dbReference>
<comment type="similarity">
    <text evidence="4">Belongs to the TonB-dependent receptor family.</text>
</comment>
<dbReference type="RefSeq" id="WP_199036959.1">
    <property type="nucleotide sequence ID" value="NZ_JAELXS010000004.1"/>
</dbReference>
<accession>A0ABS0XP28</accession>
<evidence type="ECO:0000313" key="9">
    <source>
        <dbReference type="EMBL" id="MBJ6121799.1"/>
    </source>
</evidence>
<keyword evidence="3" id="KW-0998">Cell outer membrane</keyword>
<keyword evidence="2 4" id="KW-0472">Membrane</keyword>
<gene>
    <name evidence="9" type="ORF">JAO74_08345</name>
</gene>
<reference evidence="10" key="1">
    <citation type="submission" date="2020-12" db="EMBL/GenBank/DDBJ databases">
        <title>Hymenobacter sp.</title>
        <authorList>
            <person name="Kim M.K."/>
        </authorList>
    </citation>
    <scope>NUCLEOTIDE SEQUENCE [LARGE SCALE GENOMIC DNA]</scope>
    <source>
        <strain evidence="10">BT553</strain>
    </source>
</reference>
<dbReference type="Pfam" id="PF07715">
    <property type="entry name" value="Plug"/>
    <property type="match status" value="1"/>
</dbReference>
<feature type="chain" id="PRO_5046816064" evidence="6">
    <location>
        <begin position="31"/>
        <end position="1012"/>
    </location>
</feature>
<evidence type="ECO:0000256" key="5">
    <source>
        <dbReference type="SAM" id="MobiDB-lite"/>
    </source>
</evidence>
<feature type="region of interest" description="Disordered" evidence="5">
    <location>
        <begin position="37"/>
        <end position="57"/>
    </location>
</feature>
<dbReference type="InterPro" id="IPR000531">
    <property type="entry name" value="Beta-barrel_TonB"/>
</dbReference>
<dbReference type="Gene3D" id="2.170.130.10">
    <property type="entry name" value="TonB-dependent receptor, plug domain"/>
    <property type="match status" value="1"/>
</dbReference>
<dbReference type="Pfam" id="PF00593">
    <property type="entry name" value="TonB_dep_Rec_b-barrel"/>
    <property type="match status" value="1"/>
</dbReference>
<dbReference type="Proteomes" id="UP000640426">
    <property type="component" value="Unassembled WGS sequence"/>
</dbReference>
<keyword evidence="4" id="KW-0798">TonB box</keyword>
<evidence type="ECO:0000256" key="1">
    <source>
        <dbReference type="ARBA" id="ARBA00004442"/>
    </source>
</evidence>
<organism evidence="9 10">
    <name type="scientific">Sphingomonas mollis</name>
    <dbReference type="NCBI Taxonomy" id="2795726"/>
    <lineage>
        <taxon>Bacteria</taxon>
        <taxon>Pseudomonadati</taxon>
        <taxon>Pseudomonadota</taxon>
        <taxon>Alphaproteobacteria</taxon>
        <taxon>Sphingomonadales</taxon>
        <taxon>Sphingomonadaceae</taxon>
        <taxon>Sphingomonas</taxon>
    </lineage>
</organism>
<evidence type="ECO:0000313" key="10">
    <source>
        <dbReference type="Proteomes" id="UP000640426"/>
    </source>
</evidence>